<feature type="compositionally biased region" description="Basic and acidic residues" evidence="2">
    <location>
        <begin position="318"/>
        <end position="332"/>
    </location>
</feature>
<dbReference type="Gene3D" id="2.60.40.10">
    <property type="entry name" value="Immunoglobulins"/>
    <property type="match status" value="2"/>
</dbReference>
<dbReference type="InterPro" id="IPR036116">
    <property type="entry name" value="FN3_sf"/>
</dbReference>
<dbReference type="AlphaFoldDB" id="A0AA89CCT0"/>
<gene>
    <name evidence="5" type="ORF">FSP39_016375</name>
</gene>
<sequence>MRTLLLIHFPLLFHVHVCFPTENSLADCATKVTECPSTQEAWERRSAEVNCSQPATSYACLFDRNKDVIEVCIVPYRVQPGIAGCPYIISCDDRAPIPVYRKSYFSCEGAEEECPGDDHNGYTFHQLYKYTPLSPQGPLVASEITDRSMKLEWGQMSNEEDDITKKYIIEYIDGHSIKNGIETLESQTSFCDLDSLTENTVYIVQVRAVNTWGISDPLILKVKTKGPPAVPQGPLIASDITDSSVQLTWNACKQYEEDVQESIIEYINGHSGEKRVISIDGSRNSCHLHGLSESTVYILRIRAINRWGTSGPLSSYTKTKDKKQDPKKTTKDHLKKNGYATGSISALHPSCIQGDHVQQYVDNIHILSTTDLYSIQVSFELFMSECSIVQIVHSRDTGNANCRQTSHENGELCTASFYNHEGINWNDVKCAVGKPIGQRINFLLLLGATIQDYLKRRGIKTNEDDSMEDFVTETCTQTLKPEERNQKTYRSAPRRFRVDKHLIWNQTVVGV</sequence>
<dbReference type="EMBL" id="VSWD01000003">
    <property type="protein sequence ID" value="KAK3106268.1"/>
    <property type="molecule type" value="Genomic_DNA"/>
</dbReference>
<evidence type="ECO:0000313" key="5">
    <source>
        <dbReference type="EMBL" id="KAK3106268.1"/>
    </source>
</evidence>
<feature type="domain" description="Fibronectin type-III" evidence="4">
    <location>
        <begin position="230"/>
        <end position="325"/>
    </location>
</feature>
<proteinExistence type="predicted"/>
<comment type="caution">
    <text evidence="5">The sequence shown here is derived from an EMBL/GenBank/DDBJ whole genome shotgun (WGS) entry which is preliminary data.</text>
</comment>
<dbReference type="Pfam" id="PF00041">
    <property type="entry name" value="fn3"/>
    <property type="match status" value="2"/>
</dbReference>
<feature type="signal peptide" evidence="3">
    <location>
        <begin position="1"/>
        <end position="20"/>
    </location>
</feature>
<evidence type="ECO:0000256" key="3">
    <source>
        <dbReference type="SAM" id="SignalP"/>
    </source>
</evidence>
<keyword evidence="3" id="KW-0732">Signal</keyword>
<dbReference type="SMART" id="SM00060">
    <property type="entry name" value="FN3"/>
    <property type="match status" value="2"/>
</dbReference>
<dbReference type="PANTHER" id="PTHR13817">
    <property type="entry name" value="TITIN"/>
    <property type="match status" value="1"/>
</dbReference>
<keyword evidence="1" id="KW-0677">Repeat</keyword>
<dbReference type="Proteomes" id="UP001186944">
    <property type="component" value="Unassembled WGS sequence"/>
</dbReference>
<accession>A0AA89CCT0</accession>
<feature type="chain" id="PRO_5041721197" description="Fibronectin type-III domain-containing protein" evidence="3">
    <location>
        <begin position="21"/>
        <end position="511"/>
    </location>
</feature>
<dbReference type="InterPro" id="IPR050964">
    <property type="entry name" value="Striated_Muscle_Regulatory"/>
</dbReference>
<evidence type="ECO:0000313" key="6">
    <source>
        <dbReference type="Proteomes" id="UP001186944"/>
    </source>
</evidence>
<evidence type="ECO:0000256" key="2">
    <source>
        <dbReference type="SAM" id="MobiDB-lite"/>
    </source>
</evidence>
<feature type="region of interest" description="Disordered" evidence="2">
    <location>
        <begin position="314"/>
        <end position="335"/>
    </location>
</feature>
<keyword evidence="6" id="KW-1185">Reference proteome</keyword>
<evidence type="ECO:0000256" key="1">
    <source>
        <dbReference type="ARBA" id="ARBA00022737"/>
    </source>
</evidence>
<organism evidence="5 6">
    <name type="scientific">Pinctada imbricata</name>
    <name type="common">Atlantic pearl-oyster</name>
    <name type="synonym">Pinctada martensii</name>
    <dbReference type="NCBI Taxonomy" id="66713"/>
    <lineage>
        <taxon>Eukaryota</taxon>
        <taxon>Metazoa</taxon>
        <taxon>Spiralia</taxon>
        <taxon>Lophotrochozoa</taxon>
        <taxon>Mollusca</taxon>
        <taxon>Bivalvia</taxon>
        <taxon>Autobranchia</taxon>
        <taxon>Pteriomorphia</taxon>
        <taxon>Pterioida</taxon>
        <taxon>Pterioidea</taxon>
        <taxon>Pteriidae</taxon>
        <taxon>Pinctada</taxon>
    </lineage>
</organism>
<feature type="domain" description="Fibronectin type-III" evidence="4">
    <location>
        <begin position="135"/>
        <end position="229"/>
    </location>
</feature>
<dbReference type="InterPro" id="IPR003961">
    <property type="entry name" value="FN3_dom"/>
</dbReference>
<dbReference type="PANTHER" id="PTHR13817:SF166">
    <property type="entry name" value="NEURONAL IGCAM-RELATED"/>
    <property type="match status" value="1"/>
</dbReference>
<protein>
    <recommendedName>
        <fullName evidence="4">Fibronectin type-III domain-containing protein</fullName>
    </recommendedName>
</protein>
<evidence type="ECO:0000259" key="4">
    <source>
        <dbReference type="PROSITE" id="PS50853"/>
    </source>
</evidence>
<dbReference type="InterPro" id="IPR013783">
    <property type="entry name" value="Ig-like_fold"/>
</dbReference>
<dbReference type="CDD" id="cd00063">
    <property type="entry name" value="FN3"/>
    <property type="match status" value="2"/>
</dbReference>
<dbReference type="SUPFAM" id="SSF49265">
    <property type="entry name" value="Fibronectin type III"/>
    <property type="match status" value="1"/>
</dbReference>
<dbReference type="PROSITE" id="PS50853">
    <property type="entry name" value="FN3"/>
    <property type="match status" value="2"/>
</dbReference>
<reference evidence="5" key="1">
    <citation type="submission" date="2019-08" db="EMBL/GenBank/DDBJ databases">
        <title>The improved chromosome-level genome for the pearl oyster Pinctada fucata martensii using PacBio sequencing and Hi-C.</title>
        <authorList>
            <person name="Zheng Z."/>
        </authorList>
    </citation>
    <scope>NUCLEOTIDE SEQUENCE</scope>
    <source>
        <strain evidence="5">ZZ-2019</strain>
        <tissue evidence="5">Adductor muscle</tissue>
    </source>
</reference>
<name>A0AA89CCT0_PINIB</name>